<sequence>MMDDSLLLYIRAEISPPELLFFLLLDSTHRRTKNSYKSYSLLSTASLFLLCQDCSFQSSCTCLPYSGGFLLTLTGPHLVICVCFFQSSTHSTLTCIDLPFNPTGFNSLHRWEMTRETAEILSFRAIGPSFPLNHPKGTI</sequence>
<keyword evidence="2" id="KW-1185">Reference proteome</keyword>
<dbReference type="VEuPathDB" id="FungiDB:ASPTUDRAFT_708399"/>
<dbReference type="AlphaFoldDB" id="A0A1L9N1Z4"/>
<dbReference type="EMBL" id="KV878204">
    <property type="protein sequence ID" value="OJI83290.1"/>
    <property type="molecule type" value="Genomic_DNA"/>
</dbReference>
<reference evidence="2" key="1">
    <citation type="journal article" date="2017" name="Genome Biol.">
        <title>Comparative genomics reveals high biological diversity and specific adaptations in the industrially and medically important fungal genus Aspergillus.</title>
        <authorList>
            <person name="de Vries R.P."/>
            <person name="Riley R."/>
            <person name="Wiebenga A."/>
            <person name="Aguilar-Osorio G."/>
            <person name="Amillis S."/>
            <person name="Uchima C.A."/>
            <person name="Anderluh G."/>
            <person name="Asadollahi M."/>
            <person name="Askin M."/>
            <person name="Barry K."/>
            <person name="Battaglia E."/>
            <person name="Bayram O."/>
            <person name="Benocci T."/>
            <person name="Braus-Stromeyer S.A."/>
            <person name="Caldana C."/>
            <person name="Canovas D."/>
            <person name="Cerqueira G.C."/>
            <person name="Chen F."/>
            <person name="Chen W."/>
            <person name="Choi C."/>
            <person name="Clum A."/>
            <person name="Dos Santos R.A."/>
            <person name="Damasio A.R."/>
            <person name="Diallinas G."/>
            <person name="Emri T."/>
            <person name="Fekete E."/>
            <person name="Flipphi M."/>
            <person name="Freyberg S."/>
            <person name="Gallo A."/>
            <person name="Gournas C."/>
            <person name="Habgood R."/>
            <person name="Hainaut M."/>
            <person name="Harispe M.L."/>
            <person name="Henrissat B."/>
            <person name="Hilden K.S."/>
            <person name="Hope R."/>
            <person name="Hossain A."/>
            <person name="Karabika E."/>
            <person name="Karaffa L."/>
            <person name="Karanyi Z."/>
            <person name="Krasevec N."/>
            <person name="Kuo A."/>
            <person name="Kusch H."/>
            <person name="LaButti K."/>
            <person name="Lagendijk E.L."/>
            <person name="Lapidus A."/>
            <person name="Levasseur A."/>
            <person name="Lindquist E."/>
            <person name="Lipzen A."/>
            <person name="Logrieco A.F."/>
            <person name="MacCabe A."/>
            <person name="Maekelae M.R."/>
            <person name="Malavazi I."/>
            <person name="Melin P."/>
            <person name="Meyer V."/>
            <person name="Mielnichuk N."/>
            <person name="Miskei M."/>
            <person name="Molnar A.P."/>
            <person name="Mule G."/>
            <person name="Ngan C.Y."/>
            <person name="Orejas M."/>
            <person name="Orosz E."/>
            <person name="Ouedraogo J.P."/>
            <person name="Overkamp K.M."/>
            <person name="Park H.-S."/>
            <person name="Perrone G."/>
            <person name="Piumi F."/>
            <person name="Punt P.J."/>
            <person name="Ram A.F."/>
            <person name="Ramon A."/>
            <person name="Rauscher S."/>
            <person name="Record E."/>
            <person name="Riano-Pachon D.M."/>
            <person name="Robert V."/>
            <person name="Roehrig J."/>
            <person name="Ruller R."/>
            <person name="Salamov A."/>
            <person name="Salih N.S."/>
            <person name="Samson R.A."/>
            <person name="Sandor E."/>
            <person name="Sanguinetti M."/>
            <person name="Schuetze T."/>
            <person name="Sepcic K."/>
            <person name="Shelest E."/>
            <person name="Sherlock G."/>
            <person name="Sophianopoulou V."/>
            <person name="Squina F.M."/>
            <person name="Sun H."/>
            <person name="Susca A."/>
            <person name="Todd R.B."/>
            <person name="Tsang A."/>
            <person name="Unkles S.E."/>
            <person name="van de Wiele N."/>
            <person name="van Rossen-Uffink D."/>
            <person name="Oliveira J.V."/>
            <person name="Vesth T.C."/>
            <person name="Visser J."/>
            <person name="Yu J.-H."/>
            <person name="Zhou M."/>
            <person name="Andersen M.R."/>
            <person name="Archer D.B."/>
            <person name="Baker S.E."/>
            <person name="Benoit I."/>
            <person name="Brakhage A.A."/>
            <person name="Braus G.H."/>
            <person name="Fischer R."/>
            <person name="Frisvad J.C."/>
            <person name="Goldman G.H."/>
            <person name="Houbraken J."/>
            <person name="Oakley B."/>
            <person name="Pocsi I."/>
            <person name="Scazzocchio C."/>
            <person name="Seiboth B."/>
            <person name="vanKuyk P.A."/>
            <person name="Wortman J."/>
            <person name="Dyer P.S."/>
            <person name="Grigoriev I.V."/>
        </authorList>
    </citation>
    <scope>NUCLEOTIDE SEQUENCE [LARGE SCALE GENOMIC DNA]</scope>
    <source>
        <strain evidence="2">CBS 134.48</strain>
    </source>
</reference>
<protein>
    <submittedName>
        <fullName evidence="1">Uncharacterized protein</fullName>
    </submittedName>
</protein>
<organism evidence="1 2">
    <name type="scientific">Aspergillus tubingensis (strain CBS 134.48)</name>
    <dbReference type="NCBI Taxonomy" id="767770"/>
    <lineage>
        <taxon>Eukaryota</taxon>
        <taxon>Fungi</taxon>
        <taxon>Dikarya</taxon>
        <taxon>Ascomycota</taxon>
        <taxon>Pezizomycotina</taxon>
        <taxon>Eurotiomycetes</taxon>
        <taxon>Eurotiomycetidae</taxon>
        <taxon>Eurotiales</taxon>
        <taxon>Aspergillaceae</taxon>
        <taxon>Aspergillus</taxon>
        <taxon>Aspergillus subgen. Circumdati</taxon>
    </lineage>
</organism>
<gene>
    <name evidence="1" type="ORF">ASPTUDRAFT_708399</name>
</gene>
<dbReference type="Proteomes" id="UP000184304">
    <property type="component" value="Unassembled WGS sequence"/>
</dbReference>
<proteinExistence type="predicted"/>
<evidence type="ECO:0000313" key="2">
    <source>
        <dbReference type="Proteomes" id="UP000184304"/>
    </source>
</evidence>
<accession>A0A1L9N1Z4</accession>
<evidence type="ECO:0000313" key="1">
    <source>
        <dbReference type="EMBL" id="OJI83290.1"/>
    </source>
</evidence>
<name>A0A1L9N1Z4_ASPTC</name>